<dbReference type="GO" id="GO:0016787">
    <property type="term" value="F:hydrolase activity"/>
    <property type="evidence" value="ECO:0007669"/>
    <property type="project" value="UniProtKB-KW"/>
</dbReference>
<dbReference type="OMA" id="IPCHESD"/>
<evidence type="ECO:0000313" key="1">
    <source>
        <dbReference type="EMBL" id="GAP88099.2"/>
    </source>
</evidence>
<reference evidence="1" key="1">
    <citation type="submission" date="2016-03" db="EMBL/GenBank/DDBJ databases">
        <title>Draft genome sequence of Rosellinia necatrix.</title>
        <authorList>
            <person name="Kanematsu S."/>
        </authorList>
    </citation>
    <scope>NUCLEOTIDE SEQUENCE [LARGE SCALE GENOMIC DNA]</scope>
    <source>
        <strain evidence="1">W97</strain>
    </source>
</reference>
<name>A0A1W2TIT6_ROSNE</name>
<dbReference type="OrthoDB" id="446723at2759"/>
<organism evidence="1">
    <name type="scientific">Rosellinia necatrix</name>
    <name type="common">White root-rot fungus</name>
    <dbReference type="NCBI Taxonomy" id="77044"/>
    <lineage>
        <taxon>Eukaryota</taxon>
        <taxon>Fungi</taxon>
        <taxon>Dikarya</taxon>
        <taxon>Ascomycota</taxon>
        <taxon>Pezizomycotina</taxon>
        <taxon>Sordariomycetes</taxon>
        <taxon>Xylariomycetidae</taxon>
        <taxon>Xylariales</taxon>
        <taxon>Xylariaceae</taxon>
        <taxon>Rosellinia</taxon>
    </lineage>
</organism>
<accession>A0A1W2TIT6</accession>
<dbReference type="Gene3D" id="3.40.50.1820">
    <property type="entry name" value="alpha/beta hydrolase"/>
    <property type="match status" value="1"/>
</dbReference>
<dbReference type="AlphaFoldDB" id="A0A1W2TIT6"/>
<dbReference type="SUPFAM" id="SSF53474">
    <property type="entry name" value="alpha/beta-Hydrolases"/>
    <property type="match status" value="1"/>
</dbReference>
<protein>
    <submittedName>
        <fullName evidence="1">Putative abhydrolase domain-containing protein</fullName>
    </submittedName>
</protein>
<dbReference type="STRING" id="77044.A0A1W2TIT6"/>
<sequence length="204" mass="22270">MNVAGIPPNRIVIMGHSLGTAVASGTAEHFAIEEIEFAGIILIAGFSNVPTLLSSYSGAGFIPILSPLRPIPPLLRFFQGFVVDKWDSANRLAEIVRLTRTRLRLTLIHAKNDLEIPCHESDTLFKSAANATIGQSLDDEEFQSWKQQRSTSFDDGTFISIVTSEPDIVIRQELVRHGGHNSVTLSSAVPLAVMRIFSDSTSLI</sequence>
<dbReference type="Proteomes" id="UP000054516">
    <property type="component" value="Unassembled WGS sequence"/>
</dbReference>
<keyword evidence="1" id="KW-0378">Hydrolase</keyword>
<gene>
    <name evidence="1" type="ORF">SAMD00023353_1501410</name>
</gene>
<dbReference type="EMBL" id="DF977460">
    <property type="protein sequence ID" value="GAP88099.2"/>
    <property type="molecule type" value="Genomic_DNA"/>
</dbReference>
<keyword evidence="2" id="KW-1185">Reference proteome</keyword>
<evidence type="ECO:0000313" key="2">
    <source>
        <dbReference type="Proteomes" id="UP000054516"/>
    </source>
</evidence>
<proteinExistence type="predicted"/>
<dbReference type="InterPro" id="IPR029058">
    <property type="entry name" value="AB_hydrolase_fold"/>
</dbReference>